<keyword evidence="7" id="KW-1185">Reference proteome</keyword>
<proteinExistence type="inferred from homology"/>
<keyword evidence="3 5" id="KW-0560">Oxidoreductase</keyword>
<protein>
    <recommendedName>
        <fullName evidence="5">Dioxygenase</fullName>
        <ecNumber evidence="5">1.13.11.-</ecNumber>
    </recommendedName>
</protein>
<keyword evidence="2 5" id="KW-0479">Metal-binding</keyword>
<dbReference type="InterPro" id="IPR011044">
    <property type="entry name" value="Quino_amine_DH_bsu"/>
</dbReference>
<dbReference type="Pfam" id="PF03055">
    <property type="entry name" value="RPE65"/>
    <property type="match status" value="1"/>
</dbReference>
<reference evidence="6 7" key="1">
    <citation type="submission" date="2020-01" db="EMBL/GenBank/DDBJ databases">
        <title>Kibdelosporangium persica a novel Actinomycetes from a hot desert in Iran.</title>
        <authorList>
            <person name="Safaei N."/>
            <person name="Zaburannyi N."/>
            <person name="Mueller R."/>
            <person name="Wink J."/>
        </authorList>
    </citation>
    <scope>NUCLEOTIDE SEQUENCE [LARGE SCALE GENOMIC DNA]</scope>
    <source>
        <strain evidence="6 7">4NS15</strain>
    </source>
</reference>
<evidence type="ECO:0000256" key="3">
    <source>
        <dbReference type="ARBA" id="ARBA00023002"/>
    </source>
</evidence>
<dbReference type="EC" id="1.13.11.-" evidence="5"/>
<dbReference type="EMBL" id="JAAATY010000002">
    <property type="protein sequence ID" value="NRN64032.1"/>
    <property type="molecule type" value="Genomic_DNA"/>
</dbReference>
<dbReference type="PANTHER" id="PTHR10543">
    <property type="entry name" value="BETA-CAROTENE DIOXYGENASE"/>
    <property type="match status" value="1"/>
</dbReference>
<comment type="cofactor">
    <cofactor evidence="5">
        <name>Fe(2+)</name>
        <dbReference type="ChEBI" id="CHEBI:29033"/>
    </cofactor>
    <text evidence="5">Binds 1 Fe(2+) ion per subunit.</text>
</comment>
<evidence type="ECO:0000313" key="6">
    <source>
        <dbReference type="EMBL" id="NRN64032.1"/>
    </source>
</evidence>
<accession>A0ABX2EYG8</accession>
<dbReference type="SUPFAM" id="SSF50969">
    <property type="entry name" value="YVTN repeat-like/Quinoprotein amine dehydrogenase"/>
    <property type="match status" value="1"/>
</dbReference>
<evidence type="ECO:0000256" key="2">
    <source>
        <dbReference type="ARBA" id="ARBA00022723"/>
    </source>
</evidence>
<gene>
    <name evidence="6" type="ORF">GC106_12370</name>
</gene>
<dbReference type="Proteomes" id="UP000763557">
    <property type="component" value="Unassembled WGS sequence"/>
</dbReference>
<comment type="caution">
    <text evidence="6">The sequence shown here is derived from an EMBL/GenBank/DDBJ whole genome shotgun (WGS) entry which is preliminary data.</text>
</comment>
<dbReference type="PANTHER" id="PTHR10543:SF89">
    <property type="entry name" value="CAROTENOID 9,10(9',10')-CLEAVAGE DIOXYGENASE 1"/>
    <property type="match status" value="1"/>
</dbReference>
<evidence type="ECO:0000256" key="5">
    <source>
        <dbReference type="RuleBase" id="RU364048"/>
    </source>
</evidence>
<evidence type="ECO:0000256" key="4">
    <source>
        <dbReference type="ARBA" id="ARBA00023004"/>
    </source>
</evidence>
<sequence length="429" mass="47750">MPAYLEGLLAPVADEIEAVSLPVTGELPRELTGRYFRNGPNPLPGQDPGHWFAGDGMIHGVRIRDGRAEWYRNRWVKTRLLDGAPYITEQGFDLTAVHANTNVIRHAGKIFALVESGFPYEMTPDLDTVGPCDFDGRLTSAMTAHPKEDPVTGELHFFGYSVVAPFLTYHRLTAAGDLAESRVIDVPGPTMMHDFAITENHVIWLDLPAVFDLSLLDSGMPVRWDDDYGARIGVMPRGGEVQWFDVDPCYVFHVGNAYEDHGRIVLDAVRYSPGKFADIWGEVSGETNPVVAAVGSGLYRWILDLDTGKVVEELRDDRDIEFPSFNEEHLGRPSRYLYTVTDNAIVKYDTGNGHNEVNELGRNPGEAEFVRRQDAKDEDDGWLMSVVTEHDGSGSELLVLDARTLEFTASVRLPRRVPAGFHGNWLPDA</sequence>
<evidence type="ECO:0000313" key="7">
    <source>
        <dbReference type="Proteomes" id="UP000763557"/>
    </source>
</evidence>
<dbReference type="GO" id="GO:0051213">
    <property type="term" value="F:dioxygenase activity"/>
    <property type="evidence" value="ECO:0007669"/>
    <property type="project" value="UniProtKB-KW"/>
</dbReference>
<dbReference type="RefSeq" id="WP_173125389.1">
    <property type="nucleotide sequence ID" value="NZ_CBCSGW010000014.1"/>
</dbReference>
<keyword evidence="4 5" id="KW-0408">Iron</keyword>
<keyword evidence="5 6" id="KW-0223">Dioxygenase</keyword>
<organism evidence="6 7">
    <name type="scientific">Kibdelosporangium persicum</name>
    <dbReference type="NCBI Taxonomy" id="2698649"/>
    <lineage>
        <taxon>Bacteria</taxon>
        <taxon>Bacillati</taxon>
        <taxon>Actinomycetota</taxon>
        <taxon>Actinomycetes</taxon>
        <taxon>Pseudonocardiales</taxon>
        <taxon>Pseudonocardiaceae</taxon>
        <taxon>Kibdelosporangium</taxon>
    </lineage>
</organism>
<name>A0ABX2EYG8_9PSEU</name>
<evidence type="ECO:0000256" key="1">
    <source>
        <dbReference type="ARBA" id="ARBA00006787"/>
    </source>
</evidence>
<dbReference type="InterPro" id="IPR004294">
    <property type="entry name" value="Carotenoid_Oase"/>
</dbReference>
<comment type="similarity">
    <text evidence="1 5">Belongs to the carotenoid oxygenase family.</text>
</comment>